<dbReference type="GO" id="GO:0008483">
    <property type="term" value="F:transaminase activity"/>
    <property type="evidence" value="ECO:0007669"/>
    <property type="project" value="UniProtKB-KW"/>
</dbReference>
<accession>A0A931HEB4</accession>
<dbReference type="CDD" id="cd00609">
    <property type="entry name" value="AAT_like"/>
    <property type="match status" value="1"/>
</dbReference>
<protein>
    <submittedName>
        <fullName evidence="2">Pyridoxal phosphate-dependent aminotransferase</fullName>
    </submittedName>
</protein>
<dbReference type="InterPro" id="IPR015424">
    <property type="entry name" value="PyrdxlP-dep_Trfase"/>
</dbReference>
<keyword evidence="2" id="KW-0808">Transferase</keyword>
<evidence type="ECO:0000259" key="1">
    <source>
        <dbReference type="Pfam" id="PF00155"/>
    </source>
</evidence>
<dbReference type="InterPro" id="IPR004839">
    <property type="entry name" value="Aminotransferase_I/II_large"/>
</dbReference>
<name>A0A931HEB4_9SPHN</name>
<comment type="caution">
    <text evidence="2">The sequence shown here is derived from an EMBL/GenBank/DDBJ whole genome shotgun (WGS) entry which is preliminary data.</text>
</comment>
<dbReference type="Gene3D" id="3.90.1150.10">
    <property type="entry name" value="Aspartate Aminotransferase, domain 1"/>
    <property type="match status" value="1"/>
</dbReference>
<proteinExistence type="predicted"/>
<dbReference type="SUPFAM" id="SSF53383">
    <property type="entry name" value="PLP-dependent transferases"/>
    <property type="match status" value="1"/>
</dbReference>
<keyword evidence="2" id="KW-0032">Aminotransferase</keyword>
<keyword evidence="3" id="KW-1185">Reference proteome</keyword>
<dbReference type="Proteomes" id="UP000617634">
    <property type="component" value="Unassembled WGS sequence"/>
</dbReference>
<dbReference type="GO" id="GO:0030170">
    <property type="term" value="F:pyridoxal phosphate binding"/>
    <property type="evidence" value="ECO:0007669"/>
    <property type="project" value="InterPro"/>
</dbReference>
<reference evidence="2" key="1">
    <citation type="submission" date="2020-11" db="EMBL/GenBank/DDBJ databases">
        <title>Novosphingobium aureum sp. nov., a marine bacterium isolated from sediment of a salt flat.</title>
        <authorList>
            <person name="Yoo Y."/>
            <person name="Kim J.-J."/>
        </authorList>
    </citation>
    <scope>NUCLEOTIDE SEQUENCE</scope>
    <source>
        <strain evidence="2">YJ-S2-02</strain>
    </source>
</reference>
<dbReference type="AlphaFoldDB" id="A0A931HEB4"/>
<dbReference type="InterPro" id="IPR015421">
    <property type="entry name" value="PyrdxlP-dep_Trfase_major"/>
</dbReference>
<organism evidence="2 3">
    <name type="scientific">Novosphingobium aureum</name>
    <dbReference type="NCBI Taxonomy" id="2792964"/>
    <lineage>
        <taxon>Bacteria</taxon>
        <taxon>Pseudomonadati</taxon>
        <taxon>Pseudomonadota</taxon>
        <taxon>Alphaproteobacteria</taxon>
        <taxon>Sphingomonadales</taxon>
        <taxon>Sphingomonadaceae</taxon>
        <taxon>Novosphingobium</taxon>
    </lineage>
</organism>
<feature type="domain" description="Aminotransferase class I/classII large" evidence="1">
    <location>
        <begin position="68"/>
        <end position="372"/>
    </location>
</feature>
<dbReference type="EMBL" id="JADZGI010000003">
    <property type="protein sequence ID" value="MBH0114530.1"/>
    <property type="molecule type" value="Genomic_DNA"/>
</dbReference>
<dbReference type="Gene3D" id="3.40.640.10">
    <property type="entry name" value="Type I PLP-dependent aspartate aminotransferase-like (Major domain)"/>
    <property type="match status" value="1"/>
</dbReference>
<dbReference type="PANTHER" id="PTHR43510:SF1">
    <property type="entry name" value="AMINOTRANSFERASE FUNCTION, HYPOTHETICAL (EUROFUNG)"/>
    <property type="match status" value="1"/>
</dbReference>
<sequence>MAPSPHSLTASSYANWVRRAIVRNSSSRSLLVSLFESSVPEPTALLREVVLEGFGEGVTARYASTFVKGNPYLVAALARNYGVEEAQVLTTTGATGALSLIYRAMLQPGERILVENPCFDVFANLAHYTGNGVDRFERRAPHYGIDPQELEAAIGPATRLVVISNLHNPSGMALDDETLRALAEIAERRGVLFVFDEVYAPYAGESARPVASRGLSSRFLSVDSLTKIYGLSTLRCGWIVGDEAVIAPIRSLAGEVEFAISTLAHGMAALVVENPQRFRDNTFSVLARARPIIESYHDHWLAEELVEGPLPAHGCITFPRLVGVEDTLHFSGWLSDRCGVLVAPGDYFGAPGHVRLGFAMEPSRLDYGLQALTDSLMTYRESYRVRTA</sequence>
<dbReference type="PANTHER" id="PTHR43510">
    <property type="entry name" value="AMINOTRANSFERASE FUNCTION, HYPOTHETICAL (EUROFUNG)"/>
    <property type="match status" value="1"/>
</dbReference>
<evidence type="ECO:0000313" key="3">
    <source>
        <dbReference type="Proteomes" id="UP000617634"/>
    </source>
</evidence>
<dbReference type="InterPro" id="IPR015422">
    <property type="entry name" value="PyrdxlP-dep_Trfase_small"/>
</dbReference>
<gene>
    <name evidence="2" type="ORF">I5E68_16405</name>
</gene>
<evidence type="ECO:0000313" key="2">
    <source>
        <dbReference type="EMBL" id="MBH0114530.1"/>
    </source>
</evidence>
<dbReference type="Pfam" id="PF00155">
    <property type="entry name" value="Aminotran_1_2"/>
    <property type="match status" value="1"/>
</dbReference>